<evidence type="ECO:0000313" key="1">
    <source>
        <dbReference type="EMBL" id="GGI80471.1"/>
    </source>
</evidence>
<dbReference type="Proteomes" id="UP000658754">
    <property type="component" value="Unassembled WGS sequence"/>
</dbReference>
<accession>A0ABQ2CEP6</accession>
<proteinExistence type="predicted"/>
<name>A0ABQ2CEP6_9MICC</name>
<evidence type="ECO:0000313" key="2">
    <source>
        <dbReference type="Proteomes" id="UP000658754"/>
    </source>
</evidence>
<dbReference type="RefSeq" id="WP_188729381.1">
    <property type="nucleotide sequence ID" value="NZ_BMKV01000003.1"/>
</dbReference>
<comment type="caution">
    <text evidence="1">The sequence shown here is derived from an EMBL/GenBank/DDBJ whole genome shotgun (WGS) entry which is preliminary data.</text>
</comment>
<sequence>MSYEFNPADVPVVSDLLEKVATPSDEILKIWEHLSSNEEYKLLDESLRAEIDFVFSYELQEDFGTGGDVNLVQSALSVTVTRPMSETPAGAWFLWAEVHDMLRPSTIRAQVADILLTARVRPKPDHASATVASYLAAAELERVTPQQVALSLARANTIARSRRMTEERAVRQAMYIKSEVFTSRPETSGPALTLLAALSAEPRGGESMSREEREGIRSRLFTIGGASTFFTDEIAKSLTRLADDPAELESARRWHTEQYIARARADDHGMVKMHHAQTAASLAGDYGLSDLRDEAVRIMQSVDRDSMGWESVYHEVKVSKNAFRAYLRKYGRARDWSHALMTFLASPSPSGDHEANKRRAQKAAAGSIRSLITRTVYGTHGLPERTNDDFMEEEITRIETTTLSTTAELLALELEHIRQRFPMARADEITIWMVETLSADRSLAHFFSESLSLHWAENYSDSARLSVPLIESAARGLLRTLDEPLYRTQRGDSPGRFPAMDFYVDALAKRDLDPDWVRALRMTLLTPGMNLRNLAAHGFMMEFSEQQSALLLRLAGLFCAMPNNFDQQSLEALPTMTRRRLRRRLGWVWS</sequence>
<gene>
    <name evidence="1" type="ORF">GCM10007175_17130</name>
</gene>
<dbReference type="EMBL" id="BMKV01000003">
    <property type="protein sequence ID" value="GGI80471.1"/>
    <property type="molecule type" value="Genomic_DNA"/>
</dbReference>
<reference evidence="2" key="1">
    <citation type="journal article" date="2019" name="Int. J. Syst. Evol. Microbiol.">
        <title>The Global Catalogue of Microorganisms (GCM) 10K type strain sequencing project: providing services to taxonomists for standard genome sequencing and annotation.</title>
        <authorList>
            <consortium name="The Broad Institute Genomics Platform"/>
            <consortium name="The Broad Institute Genome Sequencing Center for Infectious Disease"/>
            <person name="Wu L."/>
            <person name="Ma J."/>
        </authorList>
    </citation>
    <scope>NUCLEOTIDE SEQUENCE [LARGE SCALE GENOMIC DNA]</scope>
    <source>
        <strain evidence="2">CGMCC 1.3601</strain>
    </source>
</reference>
<protein>
    <recommendedName>
        <fullName evidence="3">DUF4209 domain-containing protein</fullName>
    </recommendedName>
</protein>
<evidence type="ECO:0008006" key="3">
    <source>
        <dbReference type="Google" id="ProtNLM"/>
    </source>
</evidence>
<keyword evidence="2" id="KW-1185">Reference proteome</keyword>
<organism evidence="1 2">
    <name type="scientific">Pseudarthrobacter scleromae</name>
    <dbReference type="NCBI Taxonomy" id="158897"/>
    <lineage>
        <taxon>Bacteria</taxon>
        <taxon>Bacillati</taxon>
        <taxon>Actinomycetota</taxon>
        <taxon>Actinomycetes</taxon>
        <taxon>Micrococcales</taxon>
        <taxon>Micrococcaceae</taxon>
        <taxon>Pseudarthrobacter</taxon>
    </lineage>
</organism>